<keyword evidence="2" id="KW-1185">Reference proteome</keyword>
<name>X0Q0I8_RHOWR</name>
<dbReference type="Proteomes" id="UP000019491">
    <property type="component" value="Unassembled WGS sequence"/>
</dbReference>
<proteinExistence type="predicted"/>
<reference evidence="1 2" key="1">
    <citation type="submission" date="2014-02" db="EMBL/GenBank/DDBJ databases">
        <title>Whole genome shotgun sequence of Rhodococcus wratislaviensis NBRC 100605.</title>
        <authorList>
            <person name="Hosoyama A."/>
            <person name="Tsuchikane K."/>
            <person name="Yoshida I."/>
            <person name="Ohji S."/>
            <person name="Ichikawa N."/>
            <person name="Yamazoe A."/>
            <person name="Fujita N."/>
        </authorList>
    </citation>
    <scope>NUCLEOTIDE SEQUENCE [LARGE SCALE GENOMIC DNA]</scope>
    <source>
        <strain evidence="1 2">NBRC 100605</strain>
    </source>
</reference>
<sequence>MLTGDERDQLLAWFPWTVEVCGAGADRAGVRRAGVVYERLAADLGVTTMTGTEWRRRFTQSSGEGLRDEQRPG</sequence>
<organism evidence="1 2">
    <name type="scientific">Rhodococcus wratislaviensis NBRC 100605</name>
    <dbReference type="NCBI Taxonomy" id="1219028"/>
    <lineage>
        <taxon>Bacteria</taxon>
        <taxon>Bacillati</taxon>
        <taxon>Actinomycetota</taxon>
        <taxon>Actinomycetes</taxon>
        <taxon>Mycobacteriales</taxon>
        <taxon>Nocardiaceae</taxon>
        <taxon>Rhodococcus</taxon>
    </lineage>
</organism>
<accession>X0Q0I8</accession>
<dbReference type="EMBL" id="BAWF01000093">
    <property type="protein sequence ID" value="GAF49534.1"/>
    <property type="molecule type" value="Genomic_DNA"/>
</dbReference>
<protein>
    <submittedName>
        <fullName evidence="1">Uncharacterized protein</fullName>
    </submittedName>
</protein>
<comment type="caution">
    <text evidence="1">The sequence shown here is derived from an EMBL/GenBank/DDBJ whole genome shotgun (WGS) entry which is preliminary data.</text>
</comment>
<evidence type="ECO:0000313" key="1">
    <source>
        <dbReference type="EMBL" id="GAF49534.1"/>
    </source>
</evidence>
<dbReference type="AlphaFoldDB" id="X0Q0I8"/>
<gene>
    <name evidence="1" type="ORF">RW1_093_00210</name>
</gene>
<evidence type="ECO:0000313" key="2">
    <source>
        <dbReference type="Proteomes" id="UP000019491"/>
    </source>
</evidence>